<sequence length="308" mass="32515">MNIVGLVGLLGVVIMFTNSLPPELQLPAGWWGALPMADSYVVSTYGLSAAGGLAIAGVMARWTYWLSDQAQRKTQVIVGVVAWIAATVIAVAHVRWAASFGFEPVQRDYAGTHEYWLMYGAANAVCIGVLWGVWARQRVIPALLACSASAMVVGIAVAVLGVDAPTASSASVPLVFGLGPVFVQVLVPLVLAGVVFAVGYVARSARHGQLLAWGALAVGLVLWLVAGIIRPGAFPSGVWRIENFAGAHTDLSAVSTAPVWAPVEWLAVIAVGLMLAGPVVAQELARLDRRVWIHSVAARLRVERQVSR</sequence>
<gene>
    <name evidence="2" type="ORF">JDV76_11635</name>
</gene>
<feature type="transmembrane region" description="Helical" evidence="1">
    <location>
        <begin position="116"/>
        <end position="135"/>
    </location>
</feature>
<feature type="transmembrane region" description="Helical" evidence="1">
    <location>
        <begin position="174"/>
        <end position="198"/>
    </location>
</feature>
<dbReference type="RefSeq" id="WP_198737071.1">
    <property type="nucleotide sequence ID" value="NZ_JAEIOT010000016.1"/>
</dbReference>
<evidence type="ECO:0000313" key="2">
    <source>
        <dbReference type="EMBL" id="MBI9001605.1"/>
    </source>
</evidence>
<keyword evidence="1" id="KW-1133">Transmembrane helix</keyword>
<feature type="transmembrane region" description="Helical" evidence="1">
    <location>
        <begin position="43"/>
        <end position="64"/>
    </location>
</feature>
<keyword evidence="3" id="KW-1185">Reference proteome</keyword>
<name>A0ABS0VXZ9_9CORY</name>
<reference evidence="2 3" key="1">
    <citation type="submission" date="2020-12" db="EMBL/GenBank/DDBJ databases">
        <title>Genome public.</title>
        <authorList>
            <person name="Sun Q."/>
        </authorList>
    </citation>
    <scope>NUCLEOTIDE SEQUENCE [LARGE SCALE GENOMIC DNA]</scope>
    <source>
        <strain evidence="2 3">CCM 8864</strain>
    </source>
</reference>
<organism evidence="2 3">
    <name type="scientific">Corynebacterium marambiense</name>
    <dbReference type="NCBI Taxonomy" id="2765364"/>
    <lineage>
        <taxon>Bacteria</taxon>
        <taxon>Bacillati</taxon>
        <taxon>Actinomycetota</taxon>
        <taxon>Actinomycetes</taxon>
        <taxon>Mycobacteriales</taxon>
        <taxon>Corynebacteriaceae</taxon>
        <taxon>Corynebacterium</taxon>
    </lineage>
</organism>
<accession>A0ABS0VXZ9</accession>
<keyword evidence="1" id="KW-0472">Membrane</keyword>
<evidence type="ECO:0000313" key="3">
    <source>
        <dbReference type="Proteomes" id="UP000625574"/>
    </source>
</evidence>
<dbReference type="Proteomes" id="UP000625574">
    <property type="component" value="Unassembled WGS sequence"/>
</dbReference>
<evidence type="ECO:0000256" key="1">
    <source>
        <dbReference type="SAM" id="Phobius"/>
    </source>
</evidence>
<keyword evidence="1" id="KW-0812">Transmembrane</keyword>
<proteinExistence type="predicted"/>
<feature type="transmembrane region" description="Helical" evidence="1">
    <location>
        <begin position="142"/>
        <end position="162"/>
    </location>
</feature>
<feature type="transmembrane region" description="Helical" evidence="1">
    <location>
        <begin position="259"/>
        <end position="281"/>
    </location>
</feature>
<feature type="transmembrane region" description="Helical" evidence="1">
    <location>
        <begin position="210"/>
        <end position="229"/>
    </location>
</feature>
<comment type="caution">
    <text evidence="2">The sequence shown here is derived from an EMBL/GenBank/DDBJ whole genome shotgun (WGS) entry which is preliminary data.</text>
</comment>
<dbReference type="EMBL" id="JAEIOT010000016">
    <property type="protein sequence ID" value="MBI9001605.1"/>
    <property type="molecule type" value="Genomic_DNA"/>
</dbReference>
<protein>
    <submittedName>
        <fullName evidence="2">Uncharacterized protein</fullName>
    </submittedName>
</protein>
<feature type="transmembrane region" description="Helical" evidence="1">
    <location>
        <begin position="76"/>
        <end position="96"/>
    </location>
</feature>